<reference evidence="1 2" key="1">
    <citation type="submission" date="2017-05" db="EMBL/GenBank/DDBJ databases">
        <title>Vagococcus spp. assemblies.</title>
        <authorList>
            <person name="Gulvik C.A."/>
        </authorList>
    </citation>
    <scope>NUCLEOTIDE SEQUENCE [LARGE SCALE GENOMIC DNA]</scope>
    <source>
        <strain evidence="1 2">NCFB 2497</strain>
    </source>
</reference>
<dbReference type="Proteomes" id="UP000288197">
    <property type="component" value="Unassembled WGS sequence"/>
</dbReference>
<evidence type="ECO:0000313" key="1">
    <source>
        <dbReference type="EMBL" id="RST99415.1"/>
    </source>
</evidence>
<dbReference type="PROSITE" id="PS51257">
    <property type="entry name" value="PROKAR_LIPOPROTEIN"/>
    <property type="match status" value="1"/>
</dbReference>
<protein>
    <submittedName>
        <fullName evidence="1">ABC transporter substrate-binding protein</fullName>
    </submittedName>
</protein>
<dbReference type="EMBL" id="NGJX01000015">
    <property type="protein sequence ID" value="RST99415.1"/>
    <property type="molecule type" value="Genomic_DNA"/>
</dbReference>
<dbReference type="AlphaFoldDB" id="A0A369ASY2"/>
<name>A0A369ASY2_9ENTE</name>
<accession>A0A369ASY2</accession>
<dbReference type="Pfam" id="PF13416">
    <property type="entry name" value="SBP_bac_8"/>
    <property type="match status" value="1"/>
</dbReference>
<keyword evidence="2" id="KW-1185">Reference proteome</keyword>
<dbReference type="InterPro" id="IPR050490">
    <property type="entry name" value="Bact_solute-bd_prot1"/>
</dbReference>
<dbReference type="SUPFAM" id="SSF53850">
    <property type="entry name" value="Periplasmic binding protein-like II"/>
    <property type="match status" value="1"/>
</dbReference>
<dbReference type="GeneID" id="63147425"/>
<dbReference type="PANTHER" id="PTHR43649">
    <property type="entry name" value="ARABINOSE-BINDING PROTEIN-RELATED"/>
    <property type="match status" value="1"/>
</dbReference>
<gene>
    <name evidence="1" type="ORF">CBF32_11770</name>
</gene>
<proteinExistence type="predicted"/>
<dbReference type="InterPro" id="IPR006059">
    <property type="entry name" value="SBP"/>
</dbReference>
<dbReference type="RefSeq" id="WP_114290442.1">
    <property type="nucleotide sequence ID" value="NZ_NGJX01000015.1"/>
</dbReference>
<dbReference type="Gene3D" id="3.40.190.10">
    <property type="entry name" value="Periplasmic binding protein-like II"/>
    <property type="match status" value="2"/>
</dbReference>
<evidence type="ECO:0000313" key="2">
    <source>
        <dbReference type="Proteomes" id="UP000288197"/>
    </source>
</evidence>
<sequence length="434" mass="48403">MKKRSLLFTLGISSLVMLSACGTAGADSKGKEKKAASKDPVTIEYWHVNADTQGGKTVTQLVDDYNQSQDKVKVVAKFNPDMYKGLMQNLQASVASNTTPDVVQVGWAFKDYFSENFEYTDPEKLVKEVSPDESNYFKENFLDNIMNLAKKEDGYVGIPYSISNPVLYLNKDILKEAGLDENGPKTWKEVQQFAKTIKEKSGKYGLYFQEPADSWAMQALVESNGGAMITDGKATFASKEGEEAYQLYQDMVVKDESALHLPWEQGIQSFIDDNVGMVFTTIAQRNNIQSNAKFDVTTVKAPSWEGKEVKLAAGGAMLAVTSKEKEKKEATWDFLKYLYSVESMAEWTKGTGYVPPRKDVAEAENGLKQFLEENKMMAPAIEQMADMVSWTSFPGSSGLEAEQKLLDMRDKILSGSDTNKTLKETQNEINELLK</sequence>
<organism evidence="1 2">
    <name type="scientific">Vagococcus fluvialis</name>
    <dbReference type="NCBI Taxonomy" id="2738"/>
    <lineage>
        <taxon>Bacteria</taxon>
        <taxon>Bacillati</taxon>
        <taxon>Bacillota</taxon>
        <taxon>Bacilli</taxon>
        <taxon>Lactobacillales</taxon>
        <taxon>Enterococcaceae</taxon>
        <taxon>Vagococcus</taxon>
    </lineage>
</organism>
<dbReference type="PANTHER" id="PTHR43649:SF12">
    <property type="entry name" value="DIACETYLCHITOBIOSE BINDING PROTEIN DASA"/>
    <property type="match status" value="1"/>
</dbReference>
<dbReference type="CDD" id="cd14748">
    <property type="entry name" value="PBP2_UgpB"/>
    <property type="match status" value="1"/>
</dbReference>
<dbReference type="OrthoDB" id="9782846at2"/>
<comment type="caution">
    <text evidence="1">The sequence shown here is derived from an EMBL/GenBank/DDBJ whole genome shotgun (WGS) entry which is preliminary data.</text>
</comment>